<dbReference type="InterPro" id="IPR036918">
    <property type="entry name" value="Pyrv_Knase_C_sf"/>
</dbReference>
<dbReference type="STRING" id="688269.Theth_0972"/>
<sequence>MVLFKEAGEHNTEETLKLAIEEARKFGKKLLIASTTGKSAKKALEMIPDDFQLIVVTHHTGFKQVDEQEFPEEVRNLLLQKGHKVLTATHVLSGIERAFRREYQGIHLAEIVANTLRLFSQGMKVCVEIALMAADAGLVKCSEWIVTCGGTSRGLDTCVVLKPANTSRMLELRIGKIICMPSDCPNI</sequence>
<dbReference type="HOGENOM" id="CLU_095207_1_0_0"/>
<evidence type="ECO:0000313" key="2">
    <source>
        <dbReference type="EMBL" id="AEH51055.1"/>
    </source>
</evidence>
<keyword evidence="3" id="KW-1185">Reference proteome</keyword>
<dbReference type="Proteomes" id="UP000006804">
    <property type="component" value="Chromosome"/>
</dbReference>
<dbReference type="Pfam" id="PF02887">
    <property type="entry name" value="PK_C"/>
    <property type="match status" value="1"/>
</dbReference>
<name>F7YYM3_9THEM</name>
<dbReference type="KEGG" id="tta:Theth_0972"/>
<protein>
    <recommendedName>
        <fullName evidence="1">Pyruvate kinase C-terminal domain-containing protein</fullName>
    </recommendedName>
</protein>
<proteinExistence type="predicted"/>
<dbReference type="EMBL" id="CP002351">
    <property type="protein sequence ID" value="AEH51055.1"/>
    <property type="molecule type" value="Genomic_DNA"/>
</dbReference>
<dbReference type="AlphaFoldDB" id="F7YYM3"/>
<evidence type="ECO:0000259" key="1">
    <source>
        <dbReference type="Pfam" id="PF02887"/>
    </source>
</evidence>
<dbReference type="InterPro" id="IPR015074">
    <property type="entry name" value="DUF1867"/>
</dbReference>
<dbReference type="PATRIC" id="fig|688269.3.peg.996"/>
<gene>
    <name evidence="2" type="ORF">Theth_0972</name>
</gene>
<dbReference type="eggNOG" id="COG1751">
    <property type="taxonomic scope" value="Bacteria"/>
</dbReference>
<accession>F7YYM3</accession>
<organism evidence="2 3">
    <name type="scientific">Pseudothermotoga thermarum DSM 5069</name>
    <dbReference type="NCBI Taxonomy" id="688269"/>
    <lineage>
        <taxon>Bacteria</taxon>
        <taxon>Thermotogati</taxon>
        <taxon>Thermotogota</taxon>
        <taxon>Thermotogae</taxon>
        <taxon>Thermotogales</taxon>
        <taxon>Thermotogaceae</taxon>
        <taxon>Pseudothermotoga</taxon>
    </lineage>
</organism>
<dbReference type="RefSeq" id="WP_013932275.1">
    <property type="nucleotide sequence ID" value="NC_015707.1"/>
</dbReference>
<dbReference type="PIRSF" id="PIRSF016138">
    <property type="entry name" value="UCP016138"/>
    <property type="match status" value="1"/>
</dbReference>
<reference evidence="2 3" key="1">
    <citation type="submission" date="2010-11" db="EMBL/GenBank/DDBJ databases">
        <title>The complete genome of Thermotoga thermarum DSM 5069.</title>
        <authorList>
            <consortium name="US DOE Joint Genome Institute (JGI-PGF)"/>
            <person name="Lucas S."/>
            <person name="Copeland A."/>
            <person name="Lapidus A."/>
            <person name="Bruce D."/>
            <person name="Goodwin L."/>
            <person name="Pitluck S."/>
            <person name="Kyrpides N."/>
            <person name="Mavromatis K."/>
            <person name="Ivanova N."/>
            <person name="Zeytun A."/>
            <person name="Brettin T."/>
            <person name="Detter J.C."/>
            <person name="Tapia R."/>
            <person name="Han C."/>
            <person name="Land M."/>
            <person name="Hauser L."/>
            <person name="Markowitz V."/>
            <person name="Cheng J.-F."/>
            <person name="Hugenholtz P."/>
            <person name="Woyke T."/>
            <person name="Wu D."/>
            <person name="Spring S."/>
            <person name="Schroeder M."/>
            <person name="Brambilla E."/>
            <person name="Klenk H.-P."/>
            <person name="Eisen J.A."/>
        </authorList>
    </citation>
    <scope>NUCLEOTIDE SEQUENCE [LARGE SCALE GENOMIC DNA]</scope>
    <source>
        <strain evidence="2 3">DSM 5069</strain>
    </source>
</reference>
<evidence type="ECO:0000313" key="3">
    <source>
        <dbReference type="Proteomes" id="UP000006804"/>
    </source>
</evidence>
<dbReference type="SUPFAM" id="SSF52935">
    <property type="entry name" value="PK C-terminal domain-like"/>
    <property type="match status" value="1"/>
</dbReference>
<dbReference type="Gene3D" id="3.40.1380.20">
    <property type="entry name" value="Pyruvate kinase, C-terminal domain"/>
    <property type="match status" value="1"/>
</dbReference>
<dbReference type="OrthoDB" id="9782984at2"/>
<dbReference type="InterPro" id="IPR015795">
    <property type="entry name" value="Pyrv_Knase_C"/>
</dbReference>
<feature type="domain" description="Pyruvate kinase C-terminal" evidence="1">
    <location>
        <begin position="14"/>
        <end position="160"/>
    </location>
</feature>